<gene>
    <name evidence="3" type="ORF">BAE44_0025542</name>
</gene>
<dbReference type="GO" id="GO:0003697">
    <property type="term" value="F:single-stranded DNA binding"/>
    <property type="evidence" value="ECO:0007669"/>
    <property type="project" value="TreeGrafter"/>
</dbReference>
<keyword evidence="4" id="KW-1185">Reference proteome</keyword>
<evidence type="ECO:0000259" key="2">
    <source>
        <dbReference type="Pfam" id="PF03372"/>
    </source>
</evidence>
<evidence type="ECO:0000256" key="1">
    <source>
        <dbReference type="ARBA" id="ARBA00022801"/>
    </source>
</evidence>
<comment type="caution">
    <text evidence="3">The sequence shown here is derived from an EMBL/GenBank/DDBJ whole genome shotgun (WGS) entry which is preliminary data.</text>
</comment>
<dbReference type="GO" id="GO:0070260">
    <property type="term" value="F:5'-tyrosyl-DNA phosphodiesterase activity"/>
    <property type="evidence" value="ECO:0007669"/>
    <property type="project" value="TreeGrafter"/>
</dbReference>
<dbReference type="Gene3D" id="3.60.10.10">
    <property type="entry name" value="Endonuclease/exonuclease/phosphatase"/>
    <property type="match status" value="1"/>
</dbReference>
<proteinExistence type="predicted"/>
<evidence type="ECO:0000313" key="4">
    <source>
        <dbReference type="Proteomes" id="UP000095767"/>
    </source>
</evidence>
<dbReference type="PANTHER" id="PTHR15822">
    <property type="entry name" value="TRAF AND TNF RECEPTOR-ASSOCIATED PROTEIN"/>
    <property type="match status" value="1"/>
</dbReference>
<reference evidence="3 4" key="1">
    <citation type="submission" date="2016-09" db="EMBL/GenBank/DDBJ databases">
        <title>The draft genome of Dichanthelium oligosanthes: A C3 panicoid grass species.</title>
        <authorList>
            <person name="Studer A.J."/>
            <person name="Schnable J.C."/>
            <person name="Brutnell T.P."/>
        </authorList>
    </citation>
    <scope>NUCLEOTIDE SEQUENCE [LARGE SCALE GENOMIC DNA]</scope>
    <source>
        <strain evidence="4">cv. Kellogg 1175</strain>
        <tissue evidence="3">Leaf</tissue>
    </source>
</reference>
<dbReference type="GO" id="GO:0005737">
    <property type="term" value="C:cytoplasm"/>
    <property type="evidence" value="ECO:0007669"/>
    <property type="project" value="TreeGrafter"/>
</dbReference>
<dbReference type="CDD" id="cd09080">
    <property type="entry name" value="TDP2"/>
    <property type="match status" value="1"/>
</dbReference>
<dbReference type="PANTHER" id="PTHR15822:SF24">
    <property type="entry name" value="ENDONUCLEASE_EXONUCLEASE_PHOSPHATASE DOMAIN-CONTAINING PROTEIN"/>
    <property type="match status" value="1"/>
</dbReference>
<dbReference type="OrthoDB" id="652801at2759"/>
<dbReference type="InterPro" id="IPR036691">
    <property type="entry name" value="Endo/exonu/phosph_ase_sf"/>
</dbReference>
<dbReference type="Pfam" id="PF03372">
    <property type="entry name" value="Exo_endo_phos"/>
    <property type="match status" value="1"/>
</dbReference>
<protein>
    <recommendedName>
        <fullName evidence="2">Endonuclease/exonuclease/phosphatase domain-containing protein</fullName>
    </recommendedName>
</protein>
<dbReference type="AlphaFoldDB" id="A0A1E5UKU2"/>
<dbReference type="STRING" id="888268.A0A1E5UKU2"/>
<feature type="domain" description="Endonuclease/exonuclease/phosphatase" evidence="2">
    <location>
        <begin position="1"/>
        <end position="146"/>
    </location>
</feature>
<feature type="non-terminal residue" evidence="3">
    <location>
        <position position="1"/>
    </location>
</feature>
<sequence length="274" mass="31334">LSFNVWSREDVVVYKRMQAIGALVKKHDPDVIFFQEITPYIRSIFEDLAWWNKYYCSPVPPEELETEQSFCLLLSKLPLENTGRWKFANSPTGRGYLEADINPDPATMKPIRVATTQLERPSPPAPMRCMERYAQAEHAVAALSSAENVVFGGDMCWRDGTDRPFPLLAGWFDAWLAWTALGRCSGSSNWTYDGIWEEKVLVFNGFAAPNKSTMQNRSDRFLCKLRDYKLSSIELIEDRDVGPYYSKHWGPDSESLLHLKPSCHRGMVLTIVPK</sequence>
<evidence type="ECO:0000313" key="3">
    <source>
        <dbReference type="EMBL" id="OEL13438.1"/>
    </source>
</evidence>
<dbReference type="InterPro" id="IPR005135">
    <property type="entry name" value="Endo/exonuclease/phosphatase"/>
</dbReference>
<dbReference type="GO" id="GO:0006302">
    <property type="term" value="P:double-strand break repair"/>
    <property type="evidence" value="ECO:0007669"/>
    <property type="project" value="TreeGrafter"/>
</dbReference>
<accession>A0A1E5UKU2</accession>
<dbReference type="Proteomes" id="UP000095767">
    <property type="component" value="Unassembled WGS sequence"/>
</dbReference>
<dbReference type="EMBL" id="LWDX02073398">
    <property type="protein sequence ID" value="OEL13438.1"/>
    <property type="molecule type" value="Genomic_DNA"/>
</dbReference>
<dbReference type="SUPFAM" id="SSF56219">
    <property type="entry name" value="DNase I-like"/>
    <property type="match status" value="1"/>
</dbReference>
<dbReference type="InterPro" id="IPR051547">
    <property type="entry name" value="TDP2-like"/>
</dbReference>
<keyword evidence="1" id="KW-0378">Hydrolase</keyword>
<organism evidence="3 4">
    <name type="scientific">Dichanthelium oligosanthes</name>
    <dbReference type="NCBI Taxonomy" id="888268"/>
    <lineage>
        <taxon>Eukaryota</taxon>
        <taxon>Viridiplantae</taxon>
        <taxon>Streptophyta</taxon>
        <taxon>Embryophyta</taxon>
        <taxon>Tracheophyta</taxon>
        <taxon>Spermatophyta</taxon>
        <taxon>Magnoliopsida</taxon>
        <taxon>Liliopsida</taxon>
        <taxon>Poales</taxon>
        <taxon>Poaceae</taxon>
        <taxon>PACMAD clade</taxon>
        <taxon>Panicoideae</taxon>
        <taxon>Panicodae</taxon>
        <taxon>Paniceae</taxon>
        <taxon>Dichantheliinae</taxon>
        <taxon>Dichanthelium</taxon>
    </lineage>
</organism>
<name>A0A1E5UKU2_9POAL</name>